<organism evidence="3 4">
    <name type="scientific">Streptomyces pseudovenezuelae</name>
    <dbReference type="NCBI Taxonomy" id="67350"/>
    <lineage>
        <taxon>Bacteria</taxon>
        <taxon>Bacillati</taxon>
        <taxon>Actinomycetota</taxon>
        <taxon>Actinomycetes</taxon>
        <taxon>Kitasatosporales</taxon>
        <taxon>Streptomycetaceae</taxon>
        <taxon>Streptomyces</taxon>
        <taxon>Streptomyces aurantiacus group</taxon>
    </lineage>
</organism>
<dbReference type="InterPro" id="IPR025983">
    <property type="entry name" value="Cys_rich_CPCC"/>
</dbReference>
<feature type="compositionally biased region" description="Acidic residues" evidence="1">
    <location>
        <begin position="11"/>
        <end position="20"/>
    </location>
</feature>
<proteinExistence type="predicted"/>
<evidence type="ECO:0000259" key="2">
    <source>
        <dbReference type="Pfam" id="PF14206"/>
    </source>
</evidence>
<comment type="caution">
    <text evidence="3">The sequence shown here is derived from an EMBL/GenBank/DDBJ whole genome shotgun (WGS) entry which is preliminary data.</text>
</comment>
<accession>A0ABT6LF35</accession>
<sequence length="68" mass="7617">MYELCPVCFWEDDGQDDHDADEARGGPNRGVSLSEARRNFQEIGASDERRIPLVRAPLPHEHPGSGTR</sequence>
<dbReference type="Proteomes" id="UP001160499">
    <property type="component" value="Unassembled WGS sequence"/>
</dbReference>
<feature type="compositionally biased region" description="Basic and acidic residues" evidence="1">
    <location>
        <begin position="35"/>
        <end position="51"/>
    </location>
</feature>
<protein>
    <recommendedName>
        <fullName evidence="2">Cysteine-rich CPCC domain-containing protein</fullName>
    </recommendedName>
</protein>
<feature type="region of interest" description="Disordered" evidence="1">
    <location>
        <begin position="11"/>
        <end position="68"/>
    </location>
</feature>
<dbReference type="EMBL" id="JARXVH010000003">
    <property type="protein sequence ID" value="MDH6214922.1"/>
    <property type="molecule type" value="Genomic_DNA"/>
</dbReference>
<dbReference type="Pfam" id="PF14206">
    <property type="entry name" value="Cys_rich_CPCC"/>
    <property type="match status" value="1"/>
</dbReference>
<reference evidence="3 4" key="1">
    <citation type="submission" date="2023-04" db="EMBL/GenBank/DDBJ databases">
        <title>Forest soil microbial communities from Buena Vista Peninsula, Colon Province, Panama.</title>
        <authorList>
            <person name="Bouskill N."/>
        </authorList>
    </citation>
    <scope>NUCLEOTIDE SEQUENCE [LARGE SCALE GENOMIC DNA]</scope>
    <source>
        <strain evidence="3 4">GGS1</strain>
    </source>
</reference>
<feature type="compositionally biased region" description="Basic and acidic residues" evidence="1">
    <location>
        <begin position="58"/>
        <end position="68"/>
    </location>
</feature>
<gene>
    <name evidence="3" type="ORF">M2283_002205</name>
</gene>
<keyword evidence="4" id="KW-1185">Reference proteome</keyword>
<evidence type="ECO:0000256" key="1">
    <source>
        <dbReference type="SAM" id="MobiDB-lite"/>
    </source>
</evidence>
<feature type="domain" description="Cysteine-rich CPCC" evidence="2">
    <location>
        <begin position="2"/>
        <end position="60"/>
    </location>
</feature>
<evidence type="ECO:0000313" key="4">
    <source>
        <dbReference type="Proteomes" id="UP001160499"/>
    </source>
</evidence>
<evidence type="ECO:0000313" key="3">
    <source>
        <dbReference type="EMBL" id="MDH6214922.1"/>
    </source>
</evidence>
<name>A0ABT6LF35_9ACTN</name>